<name>A0A0F9PIS2_9ZZZZ</name>
<dbReference type="EMBL" id="LAZR01006295">
    <property type="protein sequence ID" value="KKM93222.1"/>
    <property type="molecule type" value="Genomic_DNA"/>
</dbReference>
<gene>
    <name evidence="1" type="ORF">LCGC14_1210530</name>
</gene>
<accession>A0A0F9PIS2</accession>
<reference evidence="1" key="1">
    <citation type="journal article" date="2015" name="Nature">
        <title>Complex archaea that bridge the gap between prokaryotes and eukaryotes.</title>
        <authorList>
            <person name="Spang A."/>
            <person name="Saw J.H."/>
            <person name="Jorgensen S.L."/>
            <person name="Zaremba-Niedzwiedzka K."/>
            <person name="Martijn J."/>
            <person name="Lind A.E."/>
            <person name="van Eijk R."/>
            <person name="Schleper C."/>
            <person name="Guy L."/>
            <person name="Ettema T.J."/>
        </authorList>
    </citation>
    <scope>NUCLEOTIDE SEQUENCE</scope>
</reference>
<sequence length="283" mass="30209">MSLLIYNTSATQEVPLGEEFHVPTNRVYRYARNGSASLAAGTVLQATRPNDSHSNLVCAAAPAGASAITVTLDRGDPTTVDEYKNGYIYVNDQDGAGYTYDVTGHSGGGGEDTTKKIDIKDPLVVALTTSSQATLIKNVYDGLNIPFGDPWDIIAGVVPVAVAADQYFWVQVRGPAVVLQQGGLFAGRGIMLSQSKPGAVEVLKQVIPVRQIVGVEHRAGSVATEGPRFQQTALEERIDYDLGVDAEVLSTYAGKATIPERVLGYCINPRVSEEYALVYLTLS</sequence>
<proteinExistence type="predicted"/>
<evidence type="ECO:0000313" key="1">
    <source>
        <dbReference type="EMBL" id="KKM93222.1"/>
    </source>
</evidence>
<protein>
    <submittedName>
        <fullName evidence="1">Uncharacterized protein</fullName>
    </submittedName>
</protein>
<dbReference type="AlphaFoldDB" id="A0A0F9PIS2"/>
<comment type="caution">
    <text evidence="1">The sequence shown here is derived from an EMBL/GenBank/DDBJ whole genome shotgun (WGS) entry which is preliminary data.</text>
</comment>
<organism evidence="1">
    <name type="scientific">marine sediment metagenome</name>
    <dbReference type="NCBI Taxonomy" id="412755"/>
    <lineage>
        <taxon>unclassified sequences</taxon>
        <taxon>metagenomes</taxon>
        <taxon>ecological metagenomes</taxon>
    </lineage>
</organism>